<dbReference type="InterPro" id="IPR045584">
    <property type="entry name" value="Pilin-like"/>
</dbReference>
<accession>A0A8J7CK10</accession>
<sequence length="422" mass="46778">MALEGTIKDFGLGDIFQLIGIQRKTGALLFDSGSEQVTVKFLDGSVVGAESHNHNLEDLLGSVLVRTGLIAQSQLEAALKIQKNTLQRLGHVLVESGFISTEDLQEALRTQVTQIVYRLFRWRAGTYRFTPVDNMDYDRNFMPVGAETILMEGARMVDEWPILERKIRSEEMVFSKTSATVGLDIPVESIVDADIDMESVFAGEDAPEPSEPESDEIRLSREETEILRMVDGAASVREIVDRSALGEFDTYRILHELLTRNLIEEVQVETGDNVPAKNRNRSSALWTALSLGVVAVAILVGALMATENDFGPWETAGRDGALDRLRTFASRDRVQRVERALNLCFLDTGQLPTDLTVLVDNGYLDPGDIQDPWGRRYGYMLGEDRYTLIALDPQGVPDQGLTVNRPFSPAMRMVLDGGSPSP</sequence>
<dbReference type="AlphaFoldDB" id="A0A8J7CK10"/>
<proteinExistence type="predicted"/>
<dbReference type="SUPFAM" id="SSF54523">
    <property type="entry name" value="Pili subunits"/>
    <property type="match status" value="1"/>
</dbReference>
<dbReference type="SUPFAM" id="SSF160246">
    <property type="entry name" value="EspE N-terminal domain-like"/>
    <property type="match status" value="1"/>
</dbReference>
<dbReference type="InterPro" id="IPR037257">
    <property type="entry name" value="T2SS_E_N_sf"/>
</dbReference>
<comment type="caution">
    <text evidence="2">The sequence shown here is derived from an EMBL/GenBank/DDBJ whole genome shotgun (WGS) entry which is preliminary data.</text>
</comment>
<evidence type="ECO:0000259" key="1">
    <source>
        <dbReference type="Pfam" id="PF14332"/>
    </source>
</evidence>
<organism evidence="2 3">
    <name type="scientific">Candidatus Polarisedimenticola svalbardensis</name>
    <dbReference type="NCBI Taxonomy" id="2886004"/>
    <lineage>
        <taxon>Bacteria</taxon>
        <taxon>Pseudomonadati</taxon>
        <taxon>Acidobacteriota</taxon>
        <taxon>Candidatus Polarisedimenticolia</taxon>
        <taxon>Candidatus Polarisedimenticolales</taxon>
        <taxon>Candidatus Polarisedimenticolaceae</taxon>
        <taxon>Candidatus Polarisedimenticola</taxon>
    </lineage>
</organism>
<evidence type="ECO:0000313" key="2">
    <source>
        <dbReference type="EMBL" id="MBD3866703.1"/>
    </source>
</evidence>
<dbReference type="EMBL" id="JACXWD010000002">
    <property type="protein sequence ID" value="MBD3866703.1"/>
    <property type="molecule type" value="Genomic_DNA"/>
</dbReference>
<dbReference type="Proteomes" id="UP000648239">
    <property type="component" value="Unassembled WGS sequence"/>
</dbReference>
<evidence type="ECO:0000313" key="3">
    <source>
        <dbReference type="Proteomes" id="UP000648239"/>
    </source>
</evidence>
<dbReference type="InterPro" id="IPR025497">
    <property type="entry name" value="PatA-like_N"/>
</dbReference>
<protein>
    <submittedName>
        <fullName evidence="2">DUF4388 domain-containing protein</fullName>
    </submittedName>
</protein>
<reference evidence="2 3" key="1">
    <citation type="submission" date="2020-08" db="EMBL/GenBank/DDBJ databases">
        <title>Acidobacteriota in marine sediments use diverse sulfur dissimilation pathways.</title>
        <authorList>
            <person name="Wasmund K."/>
        </authorList>
    </citation>
    <scope>NUCLEOTIDE SEQUENCE [LARGE SCALE GENOMIC DNA]</scope>
    <source>
        <strain evidence="2">MAG AM4</strain>
    </source>
</reference>
<dbReference type="Pfam" id="PF14332">
    <property type="entry name" value="DUF4388"/>
    <property type="match status" value="2"/>
</dbReference>
<gene>
    <name evidence="2" type="ORF">IFK94_01135</name>
</gene>
<name>A0A8J7CK10_9BACT</name>
<feature type="domain" description="PatA-like N-terminal" evidence="1">
    <location>
        <begin position="87"/>
        <end position="160"/>
    </location>
</feature>
<dbReference type="PANTHER" id="PTHR36304">
    <property type="entry name" value="DOMAIN GTPASE-ACTIVATING PROTEIN, PUTATIVE-RELATED-RELATED"/>
    <property type="match status" value="1"/>
</dbReference>
<feature type="domain" description="PatA-like N-terminal" evidence="1">
    <location>
        <begin position="4"/>
        <end position="82"/>
    </location>
</feature>
<dbReference type="PANTHER" id="PTHR36304:SF4">
    <property type="entry name" value="DUF4388 DOMAIN-CONTAINING PROTEIN"/>
    <property type="match status" value="1"/>
</dbReference>